<reference evidence="3" key="1">
    <citation type="journal article" date="2020" name="Plant J.">
        <title>Transposons played a major role in the diversification between the closely related almond and peach genomes: results from the almond genome sequence.</title>
        <authorList>
            <person name="Alioto T."/>
            <person name="Alexiou K.G."/>
            <person name="Bardil A."/>
            <person name="Barteri F."/>
            <person name="Castanera R."/>
            <person name="Cruz F."/>
            <person name="Dhingra A."/>
            <person name="Duval H."/>
            <person name="Fernandez I Marti A."/>
            <person name="Frias L."/>
            <person name="Galan B."/>
            <person name="Garcia J.L."/>
            <person name="Howad W."/>
            <person name="Gomez-Garrido J."/>
            <person name="Gut M."/>
            <person name="Julca I."/>
            <person name="Morata J."/>
            <person name="Puigdomenech P."/>
            <person name="Ribeca P."/>
            <person name="Rubio Cabetas M.J."/>
            <person name="Vlasova A."/>
            <person name="Wirthensohn M."/>
            <person name="Garcia-Mas J."/>
            <person name="Gabaldon T."/>
            <person name="Casacuberta J.M."/>
            <person name="Arus P."/>
        </authorList>
    </citation>
    <scope>NUCLEOTIDE SEQUENCE [LARGE SCALE GENOMIC DNA]</scope>
    <source>
        <strain evidence="3">cv. Texas</strain>
    </source>
</reference>
<dbReference type="Pfam" id="PF15938">
    <property type="entry name" value="DUF4750"/>
    <property type="match status" value="1"/>
</dbReference>
<gene>
    <name evidence="2" type="ORF">ALMOND_2B008635</name>
</gene>
<proteinExistence type="predicted"/>
<evidence type="ECO:0000256" key="1">
    <source>
        <dbReference type="SAM" id="Phobius"/>
    </source>
</evidence>
<dbReference type="AlphaFoldDB" id="A0A5E4ED60"/>
<dbReference type="InParanoid" id="A0A5E4ED60"/>
<dbReference type="EMBL" id="CABIKO010000008">
    <property type="protein sequence ID" value="VVA13703.1"/>
    <property type="molecule type" value="Genomic_DNA"/>
</dbReference>
<keyword evidence="1" id="KW-0472">Membrane</keyword>
<dbReference type="Gramene" id="VVA13703">
    <property type="protein sequence ID" value="VVA13703"/>
    <property type="gene ID" value="Prudul26B008635"/>
</dbReference>
<feature type="transmembrane region" description="Helical" evidence="1">
    <location>
        <begin position="62"/>
        <end position="81"/>
    </location>
</feature>
<dbReference type="PANTHER" id="PTHR37192">
    <property type="entry name" value="TRANSMEMBRANE PROTEIN"/>
    <property type="match status" value="1"/>
</dbReference>
<evidence type="ECO:0000313" key="2">
    <source>
        <dbReference type="EMBL" id="VVA13703.1"/>
    </source>
</evidence>
<dbReference type="Proteomes" id="UP000327085">
    <property type="component" value="Chromosome 1"/>
</dbReference>
<organism evidence="2 3">
    <name type="scientific">Prunus dulcis</name>
    <name type="common">Almond</name>
    <name type="synonym">Amygdalus dulcis</name>
    <dbReference type="NCBI Taxonomy" id="3755"/>
    <lineage>
        <taxon>Eukaryota</taxon>
        <taxon>Viridiplantae</taxon>
        <taxon>Streptophyta</taxon>
        <taxon>Embryophyta</taxon>
        <taxon>Tracheophyta</taxon>
        <taxon>Spermatophyta</taxon>
        <taxon>Magnoliopsida</taxon>
        <taxon>eudicotyledons</taxon>
        <taxon>Gunneridae</taxon>
        <taxon>Pentapetalae</taxon>
        <taxon>rosids</taxon>
        <taxon>fabids</taxon>
        <taxon>Rosales</taxon>
        <taxon>Rosaceae</taxon>
        <taxon>Amygdaloideae</taxon>
        <taxon>Amygdaleae</taxon>
        <taxon>Prunus</taxon>
    </lineage>
</organism>
<sequence>MELAHVSTRPRLILISLFKPSPNSQTLTSSQTLCKTKSPIGNLLSSFIDSSSSEMSLSYRDYLTLLLLRPLFAIAVVFSFISVGWWLAWKLVLVHVPLVQEIFGLRKKTVKPKPQTAPLKPAIRLLNERKALGKLGKQTW</sequence>
<dbReference type="PANTHER" id="PTHR37192:SF2">
    <property type="entry name" value="TRANSMEMBRANE PROTEIN"/>
    <property type="match status" value="1"/>
</dbReference>
<name>A0A5E4ED60_PRUDU</name>
<keyword evidence="1" id="KW-1133">Transmembrane helix</keyword>
<accession>A0A5E4ED60</accession>
<dbReference type="InterPro" id="IPR031851">
    <property type="entry name" value="DUF4750"/>
</dbReference>
<protein>
    <submittedName>
        <fullName evidence="2">PREDICTED: CISIN_1g034524mg</fullName>
    </submittedName>
</protein>
<evidence type="ECO:0000313" key="3">
    <source>
        <dbReference type="Proteomes" id="UP000327085"/>
    </source>
</evidence>
<keyword evidence="1" id="KW-0812">Transmembrane</keyword>